<name>D8QCB9_SCHCM</name>
<dbReference type="HOGENOM" id="CLU_010189_7_0_1"/>
<evidence type="ECO:0000313" key="6">
    <source>
        <dbReference type="EMBL" id="EFI94503.1"/>
    </source>
</evidence>
<dbReference type="Pfam" id="PF00004">
    <property type="entry name" value="AAA"/>
    <property type="match status" value="1"/>
</dbReference>
<comment type="similarity">
    <text evidence="1">Belongs to the AAA ATPase family. BCS1 subfamily.</text>
</comment>
<protein>
    <recommendedName>
        <fullName evidence="5">AAA+ ATPase domain-containing protein</fullName>
    </recommendedName>
</protein>
<evidence type="ECO:0000256" key="3">
    <source>
        <dbReference type="ARBA" id="ARBA00022840"/>
    </source>
</evidence>
<evidence type="ECO:0000259" key="5">
    <source>
        <dbReference type="SMART" id="SM00382"/>
    </source>
</evidence>
<proteinExistence type="inferred from homology"/>
<dbReference type="InterPro" id="IPR003593">
    <property type="entry name" value="AAA+_ATPase"/>
</dbReference>
<evidence type="ECO:0000256" key="4">
    <source>
        <dbReference type="RuleBase" id="RU003651"/>
    </source>
</evidence>
<dbReference type="Pfam" id="PF25426">
    <property type="entry name" value="AAA_lid_BCS1"/>
    <property type="match status" value="1"/>
</dbReference>
<dbReference type="InterPro" id="IPR027417">
    <property type="entry name" value="P-loop_NTPase"/>
</dbReference>
<evidence type="ECO:0000256" key="1">
    <source>
        <dbReference type="ARBA" id="ARBA00007448"/>
    </source>
</evidence>
<accession>D8QCB9</accession>
<dbReference type="SUPFAM" id="SSF52540">
    <property type="entry name" value="P-loop containing nucleoside triphosphate hydrolases"/>
    <property type="match status" value="1"/>
</dbReference>
<gene>
    <name evidence="6" type="ORF">SCHCODRAFT_58769</name>
</gene>
<dbReference type="PROSITE" id="PS00674">
    <property type="entry name" value="AAA"/>
    <property type="match status" value="1"/>
</dbReference>
<feature type="domain" description="AAA+ ATPase" evidence="5">
    <location>
        <begin position="47"/>
        <end position="191"/>
    </location>
</feature>
<evidence type="ECO:0000256" key="2">
    <source>
        <dbReference type="ARBA" id="ARBA00022741"/>
    </source>
</evidence>
<keyword evidence="7" id="KW-1185">Reference proteome</keyword>
<dbReference type="InterPro" id="IPR003960">
    <property type="entry name" value="ATPase_AAA_CS"/>
</dbReference>
<dbReference type="InterPro" id="IPR050747">
    <property type="entry name" value="Mitochondrial_chaperone_BCS1"/>
</dbReference>
<dbReference type="EMBL" id="GL377309">
    <property type="protein sequence ID" value="EFI94503.1"/>
    <property type="molecule type" value="Genomic_DNA"/>
</dbReference>
<dbReference type="InParanoid" id="D8QCB9"/>
<keyword evidence="2 4" id="KW-0547">Nucleotide-binding</keyword>
<dbReference type="InterPro" id="IPR057495">
    <property type="entry name" value="AAA_lid_BCS1"/>
</dbReference>
<dbReference type="PANTHER" id="PTHR23070">
    <property type="entry name" value="BCS1 AAA-TYPE ATPASE"/>
    <property type="match status" value="1"/>
</dbReference>
<dbReference type="SMART" id="SM00382">
    <property type="entry name" value="AAA"/>
    <property type="match status" value="1"/>
</dbReference>
<dbReference type="AlphaFoldDB" id="D8QCB9"/>
<dbReference type="OMA" id="ANDEKWE"/>
<dbReference type="VEuPathDB" id="FungiDB:SCHCODRAFT_02634784"/>
<sequence>MWRYVASRPKRALTSIVLDPGVKDLLVDDARDFLESRDWYADRGIPFRRGYLLYGAPGCGKTSMIHSMAGELGLDVYIVSLSRAGMDDAVLNELIGGLPEKCIALMEDIDAAFTGTVGAREDGKEGKADTTPHFTDALHSVSLSGLLNALDGVGAQEGRILFATTNHYESLDPALCRPGRMDVHVEFKLASRYQARELFRHFYAPRHKDDCSSKLEAAVADALAARFAEAIPEREFSMASLQGYLMGYKVRPQDAVENVECWVAAQRAKKQATQGKGVAQLPVSGGTTAADAVDKMPAERVMLDRPEGCDTPERYTHTLYH</sequence>
<dbReference type="eggNOG" id="KOG0743">
    <property type="taxonomic scope" value="Eukaryota"/>
</dbReference>
<dbReference type="InterPro" id="IPR003959">
    <property type="entry name" value="ATPase_AAA_core"/>
</dbReference>
<keyword evidence="3 4" id="KW-0067">ATP-binding</keyword>
<dbReference type="GO" id="GO:0005524">
    <property type="term" value="F:ATP binding"/>
    <property type="evidence" value="ECO:0007669"/>
    <property type="project" value="UniProtKB-KW"/>
</dbReference>
<dbReference type="STRING" id="578458.D8QCB9"/>
<dbReference type="GO" id="GO:0016887">
    <property type="term" value="F:ATP hydrolysis activity"/>
    <property type="evidence" value="ECO:0007669"/>
    <property type="project" value="InterPro"/>
</dbReference>
<dbReference type="Gene3D" id="3.40.50.300">
    <property type="entry name" value="P-loop containing nucleotide triphosphate hydrolases"/>
    <property type="match status" value="1"/>
</dbReference>
<dbReference type="CDD" id="cd19510">
    <property type="entry name" value="RecA-like_BCS1"/>
    <property type="match status" value="1"/>
</dbReference>
<reference evidence="6 7" key="1">
    <citation type="journal article" date="2010" name="Nat. Biotechnol.">
        <title>Genome sequence of the model mushroom Schizophyllum commune.</title>
        <authorList>
            <person name="Ohm R.A."/>
            <person name="de Jong J.F."/>
            <person name="Lugones L.G."/>
            <person name="Aerts A."/>
            <person name="Kothe E."/>
            <person name="Stajich J.E."/>
            <person name="de Vries R.P."/>
            <person name="Record E."/>
            <person name="Levasseur A."/>
            <person name="Baker S.E."/>
            <person name="Bartholomew K.A."/>
            <person name="Coutinho P.M."/>
            <person name="Erdmann S."/>
            <person name="Fowler T.J."/>
            <person name="Gathman A.C."/>
            <person name="Lombard V."/>
            <person name="Henrissat B."/>
            <person name="Knabe N."/>
            <person name="Kuees U."/>
            <person name="Lilly W.W."/>
            <person name="Lindquist E."/>
            <person name="Lucas S."/>
            <person name="Magnuson J.K."/>
            <person name="Piumi F."/>
            <person name="Raudaskoski M."/>
            <person name="Salamov A."/>
            <person name="Schmutz J."/>
            <person name="Schwarze F.W.M.R."/>
            <person name="vanKuyk P.A."/>
            <person name="Horton J.S."/>
            <person name="Grigoriev I.V."/>
            <person name="Woesten H.A.B."/>
        </authorList>
    </citation>
    <scope>NUCLEOTIDE SEQUENCE [LARGE SCALE GENOMIC DNA]</scope>
    <source>
        <strain evidence="7">H4-8 / FGSC 9210</strain>
    </source>
</reference>
<evidence type="ECO:0000313" key="7">
    <source>
        <dbReference type="Proteomes" id="UP000007431"/>
    </source>
</evidence>
<dbReference type="Proteomes" id="UP000007431">
    <property type="component" value="Unassembled WGS sequence"/>
</dbReference>
<organism evidence="7">
    <name type="scientific">Schizophyllum commune (strain H4-8 / FGSC 9210)</name>
    <name type="common">Split gill fungus</name>
    <dbReference type="NCBI Taxonomy" id="578458"/>
    <lineage>
        <taxon>Eukaryota</taxon>
        <taxon>Fungi</taxon>
        <taxon>Dikarya</taxon>
        <taxon>Basidiomycota</taxon>
        <taxon>Agaricomycotina</taxon>
        <taxon>Agaricomycetes</taxon>
        <taxon>Agaricomycetidae</taxon>
        <taxon>Agaricales</taxon>
        <taxon>Schizophyllaceae</taxon>
        <taxon>Schizophyllum</taxon>
    </lineage>
</organism>